<sequence length="84" mass="9532">MLLRKKKNRSGTISVVIVEKRLGKFKHIKTIGVSSDKEELERLHTKGREGILKHSGTADIFDDYQREVVVKLITDQLLSNIVSS</sequence>
<proteinExistence type="predicted"/>
<dbReference type="EMBL" id="DPMF01000089">
    <property type="protein sequence ID" value="HCV80214.1"/>
    <property type="molecule type" value="Genomic_DNA"/>
</dbReference>
<dbReference type="Proteomes" id="UP000264330">
    <property type="component" value="Unassembled WGS sequence"/>
</dbReference>
<organism evidence="1 2">
    <name type="scientific">Zunongwangia profunda</name>
    <dbReference type="NCBI Taxonomy" id="398743"/>
    <lineage>
        <taxon>Bacteria</taxon>
        <taxon>Pseudomonadati</taxon>
        <taxon>Bacteroidota</taxon>
        <taxon>Flavobacteriia</taxon>
        <taxon>Flavobacteriales</taxon>
        <taxon>Flavobacteriaceae</taxon>
        <taxon>Zunongwangia</taxon>
    </lineage>
</organism>
<accession>A0A3D5IWZ3</accession>
<name>A0A3D5IWZ3_9FLAO</name>
<reference evidence="1 2" key="1">
    <citation type="journal article" date="2018" name="Nat. Biotechnol.">
        <title>A standardized bacterial taxonomy based on genome phylogeny substantially revises the tree of life.</title>
        <authorList>
            <person name="Parks D.H."/>
            <person name="Chuvochina M."/>
            <person name="Waite D.W."/>
            <person name="Rinke C."/>
            <person name="Skarshewski A."/>
            <person name="Chaumeil P.A."/>
            <person name="Hugenholtz P."/>
        </authorList>
    </citation>
    <scope>NUCLEOTIDE SEQUENCE [LARGE SCALE GENOMIC DNA]</scope>
    <source>
        <strain evidence="1">UBA9359</strain>
    </source>
</reference>
<gene>
    <name evidence="1" type="ORF">DGQ38_04110</name>
</gene>
<evidence type="ECO:0000313" key="2">
    <source>
        <dbReference type="Proteomes" id="UP000264330"/>
    </source>
</evidence>
<protein>
    <submittedName>
        <fullName evidence="1">Uncharacterized protein</fullName>
    </submittedName>
</protein>
<comment type="caution">
    <text evidence="1">The sequence shown here is derived from an EMBL/GenBank/DDBJ whole genome shotgun (WGS) entry which is preliminary data.</text>
</comment>
<dbReference type="RefSeq" id="WP_272958546.1">
    <property type="nucleotide sequence ID" value="NZ_CAJXAW010000015.1"/>
</dbReference>
<evidence type="ECO:0000313" key="1">
    <source>
        <dbReference type="EMBL" id="HCV80214.1"/>
    </source>
</evidence>
<dbReference type="AlphaFoldDB" id="A0A3D5IWZ3"/>